<organism evidence="1">
    <name type="scientific">Anguilla anguilla</name>
    <name type="common">European freshwater eel</name>
    <name type="synonym">Muraena anguilla</name>
    <dbReference type="NCBI Taxonomy" id="7936"/>
    <lineage>
        <taxon>Eukaryota</taxon>
        <taxon>Metazoa</taxon>
        <taxon>Chordata</taxon>
        <taxon>Craniata</taxon>
        <taxon>Vertebrata</taxon>
        <taxon>Euteleostomi</taxon>
        <taxon>Actinopterygii</taxon>
        <taxon>Neopterygii</taxon>
        <taxon>Teleostei</taxon>
        <taxon>Anguilliformes</taxon>
        <taxon>Anguillidae</taxon>
        <taxon>Anguilla</taxon>
    </lineage>
</organism>
<name>A0A0E9SUK9_ANGAN</name>
<dbReference type="AlphaFoldDB" id="A0A0E9SUK9"/>
<dbReference type="EMBL" id="GBXM01063518">
    <property type="protein sequence ID" value="JAH45059.1"/>
    <property type="molecule type" value="Transcribed_RNA"/>
</dbReference>
<sequence>MKSALLLSCTRHTVIVTKTRQRWCCRLKGLLGCLECSFFHKTQAVSQIVR</sequence>
<reference evidence="1" key="1">
    <citation type="submission" date="2014-11" db="EMBL/GenBank/DDBJ databases">
        <authorList>
            <person name="Amaro Gonzalez C."/>
        </authorList>
    </citation>
    <scope>NUCLEOTIDE SEQUENCE</scope>
</reference>
<accession>A0A0E9SUK9</accession>
<reference evidence="1" key="2">
    <citation type="journal article" date="2015" name="Fish Shellfish Immunol.">
        <title>Early steps in the European eel (Anguilla anguilla)-Vibrio vulnificus interaction in the gills: Role of the RtxA13 toxin.</title>
        <authorList>
            <person name="Callol A."/>
            <person name="Pajuelo D."/>
            <person name="Ebbesson L."/>
            <person name="Teles M."/>
            <person name="MacKenzie S."/>
            <person name="Amaro C."/>
        </authorList>
    </citation>
    <scope>NUCLEOTIDE SEQUENCE</scope>
</reference>
<protein>
    <submittedName>
        <fullName evidence="1">Uncharacterized protein</fullName>
    </submittedName>
</protein>
<evidence type="ECO:0000313" key="1">
    <source>
        <dbReference type="EMBL" id="JAH45059.1"/>
    </source>
</evidence>
<proteinExistence type="predicted"/>